<feature type="domain" description="C2H2-type" evidence="1">
    <location>
        <begin position="68"/>
        <end position="91"/>
    </location>
</feature>
<reference evidence="2 3" key="1">
    <citation type="submission" date="2018-06" db="EMBL/GenBank/DDBJ databases">
        <title>Spirosoma sp. HMF3257 Genome sequencing and assembly.</title>
        <authorList>
            <person name="Kang H."/>
            <person name="Cha I."/>
            <person name="Kim H."/>
            <person name="Kang J."/>
            <person name="Joh K."/>
        </authorList>
    </citation>
    <scope>NUCLEOTIDE SEQUENCE [LARGE SCALE GENOMIC DNA]</scope>
    <source>
        <strain evidence="2 3">HMF3257</strain>
    </source>
</reference>
<organism evidence="2 3">
    <name type="scientific">Spirosoma telluris</name>
    <dbReference type="NCBI Taxonomy" id="2183553"/>
    <lineage>
        <taxon>Bacteria</taxon>
        <taxon>Pseudomonadati</taxon>
        <taxon>Bacteroidota</taxon>
        <taxon>Cytophagia</taxon>
        <taxon>Cytophagales</taxon>
        <taxon>Cytophagaceae</taxon>
        <taxon>Spirosoma</taxon>
    </lineage>
</organism>
<evidence type="ECO:0000313" key="3">
    <source>
        <dbReference type="Proteomes" id="UP000249016"/>
    </source>
</evidence>
<keyword evidence="3" id="KW-1185">Reference proteome</keyword>
<dbReference type="Proteomes" id="UP000249016">
    <property type="component" value="Unassembled WGS sequence"/>
</dbReference>
<name>A0A327NF30_9BACT</name>
<dbReference type="EMBL" id="QLII01000001">
    <property type="protein sequence ID" value="RAI73950.1"/>
    <property type="molecule type" value="Genomic_DNA"/>
</dbReference>
<dbReference type="AlphaFoldDB" id="A0A327NF30"/>
<gene>
    <name evidence="2" type="ORF">HMF3257_05560</name>
</gene>
<comment type="caution">
    <text evidence="2">The sequence shown here is derived from an EMBL/GenBank/DDBJ whole genome shotgun (WGS) entry which is preliminary data.</text>
</comment>
<sequence length="91" mass="9963">MSRVAALAEMESKLQSGLSDIGNEHKQRVALQAIILKASVAKEPVLEWLVKQLGGQQIGQELPTVNTFKCSICSREFGSHHALCGHQKSHK</sequence>
<dbReference type="PROSITE" id="PS50157">
    <property type="entry name" value="ZINC_FINGER_C2H2_2"/>
    <property type="match status" value="1"/>
</dbReference>
<proteinExistence type="predicted"/>
<dbReference type="RefSeq" id="WP_111340824.1">
    <property type="nucleotide sequence ID" value="NZ_QLII01000001.1"/>
</dbReference>
<dbReference type="PROSITE" id="PS00028">
    <property type="entry name" value="ZINC_FINGER_C2H2_1"/>
    <property type="match status" value="1"/>
</dbReference>
<accession>A0A327NF30</accession>
<protein>
    <recommendedName>
        <fullName evidence="1">C2H2-type domain-containing protein</fullName>
    </recommendedName>
</protein>
<evidence type="ECO:0000313" key="2">
    <source>
        <dbReference type="EMBL" id="RAI73950.1"/>
    </source>
</evidence>
<evidence type="ECO:0000259" key="1">
    <source>
        <dbReference type="PROSITE" id="PS50157"/>
    </source>
</evidence>
<dbReference type="InterPro" id="IPR013087">
    <property type="entry name" value="Znf_C2H2_type"/>
</dbReference>